<evidence type="ECO:0000256" key="4">
    <source>
        <dbReference type="ARBA" id="ARBA00022679"/>
    </source>
</evidence>
<evidence type="ECO:0000256" key="7">
    <source>
        <dbReference type="ARBA" id="ARBA00023136"/>
    </source>
</evidence>
<dbReference type="Pfam" id="PF13231">
    <property type="entry name" value="PMT_2"/>
    <property type="match status" value="1"/>
</dbReference>
<evidence type="ECO:0000256" key="3">
    <source>
        <dbReference type="ARBA" id="ARBA00022676"/>
    </source>
</evidence>
<feature type="transmembrane region" description="Helical" evidence="8">
    <location>
        <begin position="259"/>
        <end position="278"/>
    </location>
</feature>
<gene>
    <name evidence="10" type="ORF">A2397_06055</name>
</gene>
<dbReference type="InterPro" id="IPR038731">
    <property type="entry name" value="RgtA/B/C-like"/>
</dbReference>
<protein>
    <recommendedName>
        <fullName evidence="9">Glycosyltransferase RgtA/B/C/D-like domain-containing protein</fullName>
    </recommendedName>
</protein>
<keyword evidence="6 8" id="KW-1133">Transmembrane helix</keyword>
<feature type="transmembrane region" description="Helical" evidence="8">
    <location>
        <begin position="162"/>
        <end position="184"/>
    </location>
</feature>
<dbReference type="GO" id="GO:0005886">
    <property type="term" value="C:plasma membrane"/>
    <property type="evidence" value="ECO:0007669"/>
    <property type="project" value="UniProtKB-SubCell"/>
</dbReference>
<dbReference type="PANTHER" id="PTHR33908">
    <property type="entry name" value="MANNOSYLTRANSFERASE YKCB-RELATED"/>
    <property type="match status" value="1"/>
</dbReference>
<dbReference type="AlphaFoldDB" id="A0A1F4ZUQ4"/>
<feature type="transmembrane region" description="Helical" evidence="8">
    <location>
        <begin position="72"/>
        <end position="92"/>
    </location>
</feature>
<evidence type="ECO:0000256" key="1">
    <source>
        <dbReference type="ARBA" id="ARBA00004651"/>
    </source>
</evidence>
<keyword evidence="4" id="KW-0808">Transferase</keyword>
<evidence type="ECO:0000259" key="9">
    <source>
        <dbReference type="Pfam" id="PF13231"/>
    </source>
</evidence>
<sequence>MAKKIPLIFILILGLGLRLINLNQSFWLDEASQAQMSSRTVEWIWSGRQNDFHPPLFYLLAHFWLQLGKSEFFLRLLPVFFGTANIWAIYALSKKLLTTDKIKIKSLVIDAGYLSAFLLAINPFAIYYSQEFRTYSLLGLLGTLAVYYLFTNKWRWLTLINLLLIYTHYSSAFLIIAQFTYLIFYKRQNLRPFGYSLLISLLLYAPWLPQLWGQIQAGTNIDNYLPGWRSLLSVSAFKIVPLTFFKLTAGRITFLSKYIYYPYAAFVLACVFASFKLAKQNRDFIFNWILVPVLSMIVFSVVFPQNQPFRVIYIIPGLVILSVQACQRFPKLFLTFMIYIALVGNVSYFTRPRLQREQWRQSLEYLSAKSSASVQTVVKFSGKFSPFDWYAPQLPVLAAVPTFPAQAGQVASVMSDLSNSQITSVYLFDYLGELTDPRRQVDQTLVDQGFSKDKTINFEGVGLIHLFNKNP</sequence>
<dbReference type="PANTHER" id="PTHR33908:SF11">
    <property type="entry name" value="MEMBRANE PROTEIN"/>
    <property type="match status" value="1"/>
</dbReference>
<feature type="transmembrane region" description="Helical" evidence="8">
    <location>
        <begin position="332"/>
        <end position="350"/>
    </location>
</feature>
<comment type="caution">
    <text evidence="10">The sequence shown here is derived from an EMBL/GenBank/DDBJ whole genome shotgun (WGS) entry which is preliminary data.</text>
</comment>
<evidence type="ECO:0000313" key="11">
    <source>
        <dbReference type="Proteomes" id="UP000176424"/>
    </source>
</evidence>
<keyword evidence="2" id="KW-1003">Cell membrane</keyword>
<evidence type="ECO:0000256" key="6">
    <source>
        <dbReference type="ARBA" id="ARBA00022989"/>
    </source>
</evidence>
<keyword evidence="5 8" id="KW-0812">Transmembrane</keyword>
<evidence type="ECO:0000256" key="5">
    <source>
        <dbReference type="ARBA" id="ARBA00022692"/>
    </source>
</evidence>
<keyword evidence="3" id="KW-0328">Glycosyltransferase</keyword>
<dbReference type="InterPro" id="IPR050297">
    <property type="entry name" value="LipidA_mod_glycosyltrf_83"/>
</dbReference>
<reference evidence="10 11" key="1">
    <citation type="journal article" date="2016" name="Nat. Commun.">
        <title>Thousands of microbial genomes shed light on interconnected biogeochemical processes in an aquifer system.</title>
        <authorList>
            <person name="Anantharaman K."/>
            <person name="Brown C.T."/>
            <person name="Hug L.A."/>
            <person name="Sharon I."/>
            <person name="Castelle C.J."/>
            <person name="Probst A.J."/>
            <person name="Thomas B.C."/>
            <person name="Singh A."/>
            <person name="Wilkins M.J."/>
            <person name="Karaoz U."/>
            <person name="Brodie E.L."/>
            <person name="Williams K.H."/>
            <person name="Hubbard S.S."/>
            <person name="Banfield J.F."/>
        </authorList>
    </citation>
    <scope>NUCLEOTIDE SEQUENCE [LARGE SCALE GENOMIC DNA]</scope>
</reference>
<feature type="transmembrane region" description="Helical" evidence="8">
    <location>
        <begin position="132"/>
        <end position="150"/>
    </location>
</feature>
<name>A0A1F4ZUQ4_9BACT</name>
<dbReference type="EMBL" id="MEXR01000011">
    <property type="protein sequence ID" value="OGD10183.1"/>
    <property type="molecule type" value="Genomic_DNA"/>
</dbReference>
<dbReference type="GO" id="GO:0009103">
    <property type="term" value="P:lipopolysaccharide biosynthetic process"/>
    <property type="evidence" value="ECO:0007669"/>
    <property type="project" value="UniProtKB-ARBA"/>
</dbReference>
<organism evidence="10 11">
    <name type="scientific">Candidatus Amesbacteria bacterium RIFOXYB1_FULL_44_23</name>
    <dbReference type="NCBI Taxonomy" id="1797263"/>
    <lineage>
        <taxon>Bacteria</taxon>
        <taxon>Candidatus Amesiibacteriota</taxon>
    </lineage>
</organism>
<proteinExistence type="predicted"/>
<dbReference type="Proteomes" id="UP000176424">
    <property type="component" value="Unassembled WGS sequence"/>
</dbReference>
<dbReference type="GO" id="GO:0016763">
    <property type="term" value="F:pentosyltransferase activity"/>
    <property type="evidence" value="ECO:0007669"/>
    <property type="project" value="TreeGrafter"/>
</dbReference>
<feature type="domain" description="Glycosyltransferase RgtA/B/C/D-like" evidence="9">
    <location>
        <begin position="53"/>
        <end position="208"/>
    </location>
</feature>
<feature type="transmembrane region" description="Helical" evidence="8">
    <location>
        <begin position="104"/>
        <end position="126"/>
    </location>
</feature>
<comment type="subcellular location">
    <subcellularLocation>
        <location evidence="1">Cell membrane</location>
        <topology evidence="1">Multi-pass membrane protein</topology>
    </subcellularLocation>
</comment>
<evidence type="ECO:0000313" key="10">
    <source>
        <dbReference type="EMBL" id="OGD10183.1"/>
    </source>
</evidence>
<keyword evidence="7 8" id="KW-0472">Membrane</keyword>
<feature type="transmembrane region" description="Helical" evidence="8">
    <location>
        <begin position="190"/>
        <end position="207"/>
    </location>
</feature>
<feature type="transmembrane region" description="Helical" evidence="8">
    <location>
        <begin position="285"/>
        <end position="303"/>
    </location>
</feature>
<evidence type="ECO:0000256" key="2">
    <source>
        <dbReference type="ARBA" id="ARBA00022475"/>
    </source>
</evidence>
<evidence type="ECO:0000256" key="8">
    <source>
        <dbReference type="SAM" id="Phobius"/>
    </source>
</evidence>
<dbReference type="STRING" id="1797263.A2397_06055"/>
<accession>A0A1F4ZUQ4</accession>